<dbReference type="InterPro" id="IPR011004">
    <property type="entry name" value="Trimer_LpxA-like_sf"/>
</dbReference>
<organism evidence="4 5">
    <name type="scientific">Acidilobus saccharovorans (strain DSM 16705 / JCM 18335 / VKM B-2471 / 345-15)</name>
    <dbReference type="NCBI Taxonomy" id="666510"/>
    <lineage>
        <taxon>Archaea</taxon>
        <taxon>Thermoproteota</taxon>
        <taxon>Thermoprotei</taxon>
        <taxon>Acidilobales</taxon>
        <taxon>Acidilobaceae</taxon>
        <taxon>Acidilobus</taxon>
    </lineage>
</organism>
<dbReference type="eggNOG" id="arCOG00666">
    <property type="taxonomic scope" value="Archaea"/>
</dbReference>
<dbReference type="AlphaFoldDB" id="D9Q0D0"/>
<accession>D9Q0D0</accession>
<dbReference type="InterPro" id="IPR029044">
    <property type="entry name" value="Nucleotide-diphossugar_trans"/>
</dbReference>
<dbReference type="RefSeq" id="WP_013266280.1">
    <property type="nucleotide sequence ID" value="NC_014374.1"/>
</dbReference>
<dbReference type="InterPro" id="IPR056729">
    <property type="entry name" value="GMPPB_C"/>
</dbReference>
<evidence type="ECO:0000313" key="5">
    <source>
        <dbReference type="Proteomes" id="UP000000346"/>
    </source>
</evidence>
<dbReference type="InterPro" id="IPR005835">
    <property type="entry name" value="NTP_transferase_dom"/>
</dbReference>
<dbReference type="SUPFAM" id="SSF51161">
    <property type="entry name" value="Trimeric LpxA-like enzymes"/>
    <property type="match status" value="1"/>
</dbReference>
<evidence type="ECO:0000259" key="3">
    <source>
        <dbReference type="Pfam" id="PF25087"/>
    </source>
</evidence>
<evidence type="ECO:0000259" key="2">
    <source>
        <dbReference type="Pfam" id="PF00483"/>
    </source>
</evidence>
<dbReference type="Gene3D" id="3.90.550.10">
    <property type="entry name" value="Spore Coat Polysaccharide Biosynthesis Protein SpsA, Chain A"/>
    <property type="match status" value="1"/>
</dbReference>
<comment type="similarity">
    <text evidence="1">Belongs to the transferase hexapeptide repeat family.</text>
</comment>
<evidence type="ECO:0000256" key="1">
    <source>
        <dbReference type="ARBA" id="ARBA00007274"/>
    </source>
</evidence>
<dbReference type="GeneID" id="9498585"/>
<dbReference type="InterPro" id="IPR050486">
    <property type="entry name" value="Mannose-1P_guanyltransferase"/>
</dbReference>
<proteinExistence type="inferred from homology"/>
<dbReference type="SUPFAM" id="SSF53448">
    <property type="entry name" value="Nucleotide-diphospho-sugar transferases"/>
    <property type="match status" value="1"/>
</dbReference>
<dbReference type="PANTHER" id="PTHR22572">
    <property type="entry name" value="SUGAR-1-PHOSPHATE GUANYL TRANSFERASE"/>
    <property type="match status" value="1"/>
</dbReference>
<dbReference type="CDD" id="cd04181">
    <property type="entry name" value="NTP_transferase"/>
    <property type="match status" value="1"/>
</dbReference>
<dbReference type="GO" id="GO:0016740">
    <property type="term" value="F:transferase activity"/>
    <property type="evidence" value="ECO:0007669"/>
    <property type="project" value="UniProtKB-KW"/>
</dbReference>
<feature type="domain" description="Mannose-1-phosphate guanyltransferase C-terminal" evidence="3">
    <location>
        <begin position="309"/>
        <end position="409"/>
    </location>
</feature>
<dbReference type="HOGENOM" id="CLU_029499_0_2_2"/>
<name>D9Q0D0_ACIS3</name>
<dbReference type="Gene3D" id="2.160.10.10">
    <property type="entry name" value="Hexapeptide repeat proteins"/>
    <property type="match status" value="2"/>
</dbReference>
<feature type="domain" description="Nucleotidyl transferase" evidence="2">
    <location>
        <begin position="14"/>
        <end position="262"/>
    </location>
</feature>
<keyword evidence="5" id="KW-1185">Reference proteome</keyword>
<dbReference type="Pfam" id="PF00483">
    <property type="entry name" value="NTP_transferase"/>
    <property type="match status" value="1"/>
</dbReference>
<sequence length="419" mass="46526">MGRIPEVKKAAIPIGGLGTRLYPFTVDTSKPMVRFLNRFVIDFILDELALQGVGEVFLGVSGFYNYRDVYDHLGERFSVRSPDGKRLVLKLRYQPNVTSVGNAHSISILADYYDINDDVLVVQGDTVVSLNVGDLAKFHESNGAFMTIALKRVDDRESLRQLGLAKLKDDWSIESFVEKPADPEKAPSNLANTGIYLLSHDMVKFLRSDEFASLVKQGRGDFGRDIIPYLIAKGYKVVGYPLNGYWFDIGTIENFVKASFYLLESLPPERLGVATVYHDTIYMMGFSSRSKKDHLDLVERSAQKRIDLSGRVLIGRHVTVEDGASITDSIIDNYVIVKSGARVTKSIVMDRSIIGDNSTVESSIVGRHVAMGSNVKIINSYIGNDVIIGDNAVIIDSQIWPHRSIESNAEISNRRGPPS</sequence>
<dbReference type="STRING" id="666510.ASAC_0361"/>
<dbReference type="EMBL" id="CP001742">
    <property type="protein sequence ID" value="ADL18768.1"/>
    <property type="molecule type" value="Genomic_DNA"/>
</dbReference>
<keyword evidence="4" id="KW-0808">Transferase</keyword>
<evidence type="ECO:0000313" key="4">
    <source>
        <dbReference type="EMBL" id="ADL18768.1"/>
    </source>
</evidence>
<dbReference type="KEGG" id="asc:ASAC_0361"/>
<protein>
    <submittedName>
        <fullName evidence="4">Sugar-phosphate nucleotidyltransferase</fullName>
    </submittedName>
</protein>
<gene>
    <name evidence="4" type="ordered locus">ASAC_0361</name>
</gene>
<dbReference type="Proteomes" id="UP000000346">
    <property type="component" value="Chromosome"/>
</dbReference>
<reference evidence="4 5" key="1">
    <citation type="journal article" date="2010" name="Appl. Environ. Microbiol.">
        <title>The genome sequence of the crenarchaeon Acidilobus saccharovorans supports a new order, Acidilobales, and suggests an important ecological role in terrestrial acidic hot springs.</title>
        <authorList>
            <person name="Mardanov A.V."/>
            <person name="Svetlitchnyi V.A."/>
            <person name="Beletsky A.V."/>
            <person name="Prokofeva M.I."/>
            <person name="Bonch-Osmolovskaya E.A."/>
            <person name="Ravin N.V."/>
            <person name="Skryabin K.G."/>
        </authorList>
    </citation>
    <scope>NUCLEOTIDE SEQUENCE [LARGE SCALE GENOMIC DNA]</scope>
    <source>
        <strain evidence="5">DSM 16705 / JCM 18335 / VKM B-2471 / 345-15</strain>
    </source>
</reference>
<dbReference type="InParanoid" id="D9Q0D0"/>
<dbReference type="Pfam" id="PF25087">
    <property type="entry name" value="GMPPB_C"/>
    <property type="match status" value="1"/>
</dbReference>